<sequence>MHPVLMFILVVFAFVVAGFLMWFAITTIVDIRLMGRLHRVRSRSTPPSSFLIDTPNRIDSQDALNCSGYASAYLLRHHGDTSANGAEIYRRLPGKMTGGYVYPKGIVRFFEGLGYGVRYCRGDLNVLKAEVAKGDPVIVLIRVRSERKWLHYVPVVGYDADHLFLAESLPELVNCSEPTHNRTVRAEDFLALWNTREIKMPLYSHTYFAISAKRQMAES</sequence>
<dbReference type="OrthoDB" id="1653762at2"/>
<keyword evidence="1" id="KW-0812">Transmembrane</keyword>
<organism evidence="2 3">
    <name type="scientific">Bifidobacterium cuniculi</name>
    <dbReference type="NCBI Taxonomy" id="1688"/>
    <lineage>
        <taxon>Bacteria</taxon>
        <taxon>Bacillati</taxon>
        <taxon>Actinomycetota</taxon>
        <taxon>Actinomycetes</taxon>
        <taxon>Bifidobacteriales</taxon>
        <taxon>Bifidobacteriaceae</taxon>
        <taxon>Bifidobacterium</taxon>
    </lineage>
</organism>
<dbReference type="STRING" id="1688.BCUN_0447"/>
<keyword evidence="1" id="KW-0472">Membrane</keyword>
<dbReference type="SUPFAM" id="SSF54001">
    <property type="entry name" value="Cysteine proteinases"/>
    <property type="match status" value="1"/>
</dbReference>
<dbReference type="EMBL" id="JGYV01000001">
    <property type="protein sequence ID" value="KFI65948.1"/>
    <property type="molecule type" value="Genomic_DNA"/>
</dbReference>
<protein>
    <submittedName>
        <fullName evidence="2">Double-glycine peptidase</fullName>
    </submittedName>
</protein>
<comment type="caution">
    <text evidence="2">The sequence shown here is derived from an EMBL/GenBank/DDBJ whole genome shotgun (WGS) entry which is preliminary data.</text>
</comment>
<reference evidence="2 3" key="1">
    <citation type="submission" date="2014-03" db="EMBL/GenBank/DDBJ databases">
        <title>Genomics of Bifidobacteria.</title>
        <authorList>
            <person name="Ventura M."/>
            <person name="Milani C."/>
            <person name="Lugli G.A."/>
        </authorList>
    </citation>
    <scope>NUCLEOTIDE SEQUENCE [LARGE SCALE GENOMIC DNA]</scope>
    <source>
        <strain evidence="2 3">LMG 10738</strain>
    </source>
</reference>
<feature type="transmembrane region" description="Helical" evidence="1">
    <location>
        <begin position="6"/>
        <end position="33"/>
    </location>
</feature>
<dbReference type="eggNOG" id="COG3271">
    <property type="taxonomic scope" value="Bacteria"/>
</dbReference>
<dbReference type="AlphaFoldDB" id="A0A087B4J8"/>
<dbReference type="Proteomes" id="UP000029067">
    <property type="component" value="Unassembled WGS sequence"/>
</dbReference>
<name>A0A087B4J8_9BIFI</name>
<evidence type="ECO:0000313" key="2">
    <source>
        <dbReference type="EMBL" id="KFI65948.1"/>
    </source>
</evidence>
<evidence type="ECO:0000256" key="1">
    <source>
        <dbReference type="SAM" id="Phobius"/>
    </source>
</evidence>
<accession>A0A087B4J8</accession>
<proteinExistence type="predicted"/>
<keyword evidence="3" id="KW-1185">Reference proteome</keyword>
<keyword evidence="1" id="KW-1133">Transmembrane helix</keyword>
<evidence type="ECO:0000313" key="3">
    <source>
        <dbReference type="Proteomes" id="UP000029067"/>
    </source>
</evidence>
<dbReference type="InterPro" id="IPR038765">
    <property type="entry name" value="Papain-like_cys_pep_sf"/>
</dbReference>
<dbReference type="Gene3D" id="3.90.70.10">
    <property type="entry name" value="Cysteine proteinases"/>
    <property type="match status" value="1"/>
</dbReference>
<dbReference type="RefSeq" id="WP_051920504.1">
    <property type="nucleotide sequence ID" value="NZ_JGYV01000001.1"/>
</dbReference>
<gene>
    <name evidence="2" type="ORF">BCUN_0447</name>
</gene>